<feature type="compositionally biased region" description="Polar residues" evidence="1">
    <location>
        <begin position="1082"/>
        <end position="1091"/>
    </location>
</feature>
<evidence type="ECO:0000256" key="2">
    <source>
        <dbReference type="SAM" id="Phobius"/>
    </source>
</evidence>
<feature type="region of interest" description="Disordered" evidence="1">
    <location>
        <begin position="1067"/>
        <end position="1119"/>
    </location>
</feature>
<dbReference type="EMBL" id="KF900884">
    <property type="protein sequence ID" value="AIF10189.1"/>
    <property type="molecule type" value="Genomic_DNA"/>
</dbReference>
<name>A0A075H235_9EURY</name>
<proteinExistence type="predicted"/>
<accession>A0A075H235</accession>
<reference evidence="3" key="1">
    <citation type="journal article" date="2014" name="Genome Biol. Evol.">
        <title>Pangenome evidence for extensive interdomain horizontal transfer affecting lineage core and shell genes in uncultured planktonic thaumarchaeota and euryarchaeota.</title>
        <authorList>
            <person name="Deschamps P."/>
            <person name="Zivanovic Y."/>
            <person name="Moreira D."/>
            <person name="Rodriguez-Valera F."/>
            <person name="Lopez-Garcia P."/>
        </authorList>
    </citation>
    <scope>NUCLEOTIDE SEQUENCE</scope>
</reference>
<feature type="compositionally biased region" description="Low complexity" evidence="1">
    <location>
        <begin position="1100"/>
        <end position="1109"/>
    </location>
</feature>
<dbReference type="Gene3D" id="2.60.40.10">
    <property type="entry name" value="Immunoglobulins"/>
    <property type="match status" value="1"/>
</dbReference>
<keyword evidence="2" id="KW-1133">Transmembrane helix</keyword>
<keyword evidence="2" id="KW-0812">Transmembrane</keyword>
<evidence type="ECO:0000313" key="3">
    <source>
        <dbReference type="EMBL" id="AIF10189.1"/>
    </source>
</evidence>
<sequence>MDGTTANHGHSPAVDGVYYKEFDYWLSLIQNSTADYTDATTGRVWKTVEFGISSTQNMNVDIKSITVGYELTENVTGLGPQLYDYHAAQLAGSIPPSVDIPLTFLADKGAVGLDGGILHERMIENLPFTVPTGTMYPAGEVYSIVTKHDHLTNDDLIDEISLNGEATSGETILWSVTDLTSGGTFASNGTAPLDLLPSSSVTHDGTYWVVTWDFEIPWLIDDVDDIDWTARAVNGSGVGLSPAFAVSGGPGKNAIENDLQIDSFEVRDQFDRIISIDPNRDFYAEGGSDISISGTVRFQDSTAARPLTDGYSVGVDFSGTDYLMSSHDNGSFSGTITLPADSSLSTLLPRIVRVGPASGSFGTDDVTGPMDTVEVFSDVTPPVADLFQVLTSNGLLDANGHVWDPNTPLQVSLVITDGEALGDNLTLHYWREGVDDDGDGIAQESEYQSITRPVSQPGISKEQQISFFGIDVSGVPANGKTSLYLTGTDWASHPFDGAGTSGVDSDKATMVIGIDAPTTILENEFNLDTANEHLLVGQSHTLTIGIQDENGVHTLDDIIIYLAGQQSAPTGEIHIDPREGTATVPFGSFVIVNDVTMNSLGDTASTIAVTFELEWAFPAAFAGNWLMPAIHIVDDTQTIANVNNIGELRWKMDNDLTVEIDMLHDLSEPLSNSSDSKLYLRKGDIFSLTGSVLYAGSGAPLPTVPDGVQFYASMSANGIISDVTVDLVEAYFNTTMLIPVGYPSTNSLPVIIDLLNVPGQGSSITNTDVTIAIDSTPPVAEFPTGVLTTIESDRIEAVDVRVNVLESGGMPETPLIINWVYLRGGLNLPDSGGSATVDFESVIGELWLYSAMVNMTPANDYQLQEGDQVAIWLEGADLAGNELFGEGTADSPRSPRIIIRVFLPELAKVEIDNLNPELHDDIFIQVTIRNNGSTMGSVNVTLVEELDDGTLQVYDSHSLENLAPSNKRVVGFAWEAWDSGKPDLYIMWDENPDRLTMINPQIDVKGEETDGGIFSSGSGGMIIGLLAILALGVAVAVGAMFLRQKADWDDEEEWEEVEAIATQMLDSPSAAPPVGEGATLEVGQSATTSSHGVEVPADAPLPEQSPPASSEEEWLARAKEQLPDWPDESLLGYKANGWTVEALVEWKENNPE</sequence>
<feature type="transmembrane region" description="Helical" evidence="2">
    <location>
        <begin position="1021"/>
        <end position="1042"/>
    </location>
</feature>
<protein>
    <submittedName>
        <fullName evidence="3">Uncharacterized protein</fullName>
    </submittedName>
</protein>
<dbReference type="AlphaFoldDB" id="A0A075H235"/>
<evidence type="ECO:0000256" key="1">
    <source>
        <dbReference type="SAM" id="MobiDB-lite"/>
    </source>
</evidence>
<organism evidence="3">
    <name type="scientific">uncultured marine group II/III euryarchaeote KM3_44_G05</name>
    <dbReference type="NCBI Taxonomy" id="1456448"/>
    <lineage>
        <taxon>Archaea</taxon>
        <taxon>Methanobacteriati</taxon>
        <taxon>Methanobacteriota</taxon>
        <taxon>environmental samples</taxon>
    </lineage>
</organism>
<dbReference type="InterPro" id="IPR013783">
    <property type="entry name" value="Ig-like_fold"/>
</dbReference>
<keyword evidence="2" id="KW-0472">Membrane</keyword>